<evidence type="ECO:0000256" key="1">
    <source>
        <dbReference type="ARBA" id="ARBA00022795"/>
    </source>
</evidence>
<dbReference type="Pfam" id="PF05130">
    <property type="entry name" value="FlgN"/>
    <property type="match status" value="1"/>
</dbReference>
<organism evidence="2 3">
    <name type="scientific">Lachnospira hominis</name>
    <name type="common">ex Liu et al. 2021</name>
    <dbReference type="NCBI Taxonomy" id="2763051"/>
    <lineage>
        <taxon>Bacteria</taxon>
        <taxon>Bacillati</taxon>
        <taxon>Bacillota</taxon>
        <taxon>Clostridia</taxon>
        <taxon>Lachnospirales</taxon>
        <taxon>Lachnospiraceae</taxon>
        <taxon>Lachnospira</taxon>
    </lineage>
</organism>
<reference evidence="2 3" key="1">
    <citation type="submission" date="2020-08" db="EMBL/GenBank/DDBJ databases">
        <title>Genome public.</title>
        <authorList>
            <person name="Liu C."/>
            <person name="Sun Q."/>
        </authorList>
    </citation>
    <scope>NUCLEOTIDE SEQUENCE [LARGE SCALE GENOMIC DNA]</scope>
    <source>
        <strain evidence="2 3">NSJ-43</strain>
    </source>
</reference>
<keyword evidence="2" id="KW-0966">Cell projection</keyword>
<dbReference type="Proteomes" id="UP000628463">
    <property type="component" value="Unassembled WGS sequence"/>
</dbReference>
<dbReference type="InterPro" id="IPR007809">
    <property type="entry name" value="FlgN-like"/>
</dbReference>
<dbReference type="SUPFAM" id="SSF140566">
    <property type="entry name" value="FlgN-like"/>
    <property type="match status" value="1"/>
</dbReference>
<keyword evidence="1" id="KW-1005">Bacterial flagellum biogenesis</keyword>
<comment type="caution">
    <text evidence="2">The sequence shown here is derived from an EMBL/GenBank/DDBJ whole genome shotgun (WGS) entry which is preliminary data.</text>
</comment>
<dbReference type="EMBL" id="JACOPD010000008">
    <property type="protein sequence ID" value="MBC5681589.1"/>
    <property type="molecule type" value="Genomic_DNA"/>
</dbReference>
<protein>
    <submittedName>
        <fullName evidence="2">Flagellar export chaperone FlgN</fullName>
    </submittedName>
</protein>
<sequence length="158" mass="18276">METENYVQMMTDSLIMKKDILEKVIVLSEAQNGILAAAEFDEKAFRENIDEKAELIDKIERLDDGFNSLFARVKETLDGHKDEYKSEIIVIKELIKSVTELAVRVQAQEARNKVLAENRFAQMRKEVSNAKRNTQAASTYYNSMNKLNFEPHLMDQKK</sequence>
<gene>
    <name evidence="2" type="primary">flgN</name>
    <name evidence="2" type="ORF">H8S01_11565</name>
</gene>
<keyword evidence="3" id="KW-1185">Reference proteome</keyword>
<evidence type="ECO:0000313" key="3">
    <source>
        <dbReference type="Proteomes" id="UP000628463"/>
    </source>
</evidence>
<name>A0ABR7G2C9_9FIRM</name>
<keyword evidence="2" id="KW-0969">Cilium</keyword>
<proteinExistence type="predicted"/>
<dbReference type="RefSeq" id="WP_186837253.1">
    <property type="nucleotide sequence ID" value="NZ_JACOPD010000008.1"/>
</dbReference>
<dbReference type="InterPro" id="IPR036679">
    <property type="entry name" value="FlgN-like_sf"/>
</dbReference>
<evidence type="ECO:0000313" key="2">
    <source>
        <dbReference type="EMBL" id="MBC5681589.1"/>
    </source>
</evidence>
<accession>A0ABR7G2C9</accession>
<keyword evidence="2" id="KW-0282">Flagellum</keyword>